<dbReference type="RefSeq" id="WP_188912220.1">
    <property type="nucleotide sequence ID" value="NZ_BMIQ01000008.1"/>
</dbReference>
<feature type="compositionally biased region" description="Basic and acidic residues" evidence="5">
    <location>
        <begin position="617"/>
        <end position="628"/>
    </location>
</feature>
<dbReference type="AlphaFoldDB" id="A0A916ZYP5"/>
<dbReference type="Proteomes" id="UP000644699">
    <property type="component" value="Unassembled WGS sequence"/>
</dbReference>
<dbReference type="SMART" id="SM00283">
    <property type="entry name" value="MA"/>
    <property type="match status" value="1"/>
</dbReference>
<dbReference type="CDD" id="cd11386">
    <property type="entry name" value="MCP_signal"/>
    <property type="match status" value="1"/>
</dbReference>
<keyword evidence="6" id="KW-1133">Transmembrane helix</keyword>
<dbReference type="InterPro" id="IPR004089">
    <property type="entry name" value="MCPsignal_dom"/>
</dbReference>
<accession>A0A916ZYP5</accession>
<evidence type="ECO:0000256" key="6">
    <source>
        <dbReference type="SAM" id="Phobius"/>
    </source>
</evidence>
<dbReference type="PROSITE" id="PS50111">
    <property type="entry name" value="CHEMOTAXIS_TRANSDUC_2"/>
    <property type="match status" value="1"/>
</dbReference>
<dbReference type="PANTHER" id="PTHR43531:SF11">
    <property type="entry name" value="METHYL-ACCEPTING CHEMOTAXIS PROTEIN 3"/>
    <property type="match status" value="1"/>
</dbReference>
<dbReference type="InterPro" id="IPR051310">
    <property type="entry name" value="MCP_chemotaxis"/>
</dbReference>
<dbReference type="InterPro" id="IPR003660">
    <property type="entry name" value="HAMP_dom"/>
</dbReference>
<proteinExistence type="inferred from homology"/>
<dbReference type="SUPFAM" id="SSF158472">
    <property type="entry name" value="HAMP domain-like"/>
    <property type="match status" value="1"/>
</dbReference>
<dbReference type="GO" id="GO:0005886">
    <property type="term" value="C:plasma membrane"/>
    <property type="evidence" value="ECO:0007669"/>
    <property type="project" value="TreeGrafter"/>
</dbReference>
<comment type="caution">
    <text evidence="9">The sequence shown here is derived from an EMBL/GenBank/DDBJ whole genome shotgun (WGS) entry which is preliminary data.</text>
</comment>
<comment type="similarity">
    <text evidence="2">Belongs to the methyl-accepting chemotaxis (MCP) protein family.</text>
</comment>
<dbReference type="PROSITE" id="PS50885">
    <property type="entry name" value="HAMP"/>
    <property type="match status" value="2"/>
</dbReference>
<feature type="domain" description="Methyl-accepting transducer" evidence="7">
    <location>
        <begin position="344"/>
        <end position="573"/>
    </location>
</feature>
<gene>
    <name evidence="9" type="ORF">GCM10011390_43330</name>
</gene>
<keyword evidence="6" id="KW-0812">Transmembrane</keyword>
<protein>
    <submittedName>
        <fullName evidence="9">Methyl-accepting chemotaxis protein</fullName>
    </submittedName>
</protein>
<dbReference type="SMART" id="SM00304">
    <property type="entry name" value="HAMP"/>
    <property type="match status" value="2"/>
</dbReference>
<evidence type="ECO:0000256" key="1">
    <source>
        <dbReference type="ARBA" id="ARBA00022500"/>
    </source>
</evidence>
<dbReference type="Gene3D" id="6.10.340.10">
    <property type="match status" value="1"/>
</dbReference>
<keyword evidence="6" id="KW-0472">Membrane</keyword>
<sequence>MRIRTSFCVFSGITGLAVALAFGVTLVTLEKLRIGSRLYEEVIESKDIVADVLPPPLYLVESYLTVALAATEEMPAAAAKARLARLHREFNERLTHWLATPLPADLKQLITVDSRDQADQFWTVIEERFLPALAKNDHLAMTLAYHEAGRSYLLHRAAVDKIVTTAKQRSRDIEAAAARGKVIGLTVQALAIGAVLAVLGIGILLVLRRVVAPLAEMTAAMRRLSSGDMNVTVTHLGRDDEIGELATALDIFKTAEGERRGLQQGAIEAERQSRQETVAAAERGAIEVRRVLIAQLQPAFQRLAAGDLEVRLDDSIGIEFREVGTLFNDSVAALETAMRTLVETVVLIREDLREIECATGELSQRTEQQAASLEETAAALKEVADSVNDTARNAGHAREVVTGAQASAEHSGAIAARAVAAMDEIERSSAEIGKIIGLIDEIAFQTNLLALNAGVEAARAGEAGRGFAVVAQEVRGLAQRSAEAAKDIKDLIARSGEQVGRGVELVTASGESLQEIVRRFSETGELVMRIAASARQQAISVNEVSTAADQMDVTTQQNAAMVGQTTAAAQKLMREVQTLADLAQRFRVGGVAAPRTARPAPVARLVATGRGGAAPKRQAEAAADWREF</sequence>
<feature type="transmembrane region" description="Helical" evidence="6">
    <location>
        <begin position="189"/>
        <end position="207"/>
    </location>
</feature>
<feature type="domain" description="HAMP" evidence="8">
    <location>
        <begin position="293"/>
        <end position="339"/>
    </location>
</feature>
<evidence type="ECO:0000259" key="8">
    <source>
        <dbReference type="PROSITE" id="PS50885"/>
    </source>
</evidence>
<feature type="domain" description="HAMP" evidence="8">
    <location>
        <begin position="208"/>
        <end position="261"/>
    </location>
</feature>
<dbReference type="SUPFAM" id="SSF58104">
    <property type="entry name" value="Methyl-accepting chemotaxis protein (MCP) signaling domain"/>
    <property type="match status" value="1"/>
</dbReference>
<evidence type="ECO:0000313" key="10">
    <source>
        <dbReference type="Proteomes" id="UP000644699"/>
    </source>
</evidence>
<evidence type="ECO:0000259" key="7">
    <source>
        <dbReference type="PROSITE" id="PS50111"/>
    </source>
</evidence>
<feature type="region of interest" description="Disordered" evidence="5">
    <location>
        <begin position="609"/>
        <end position="628"/>
    </location>
</feature>
<evidence type="ECO:0000256" key="5">
    <source>
        <dbReference type="SAM" id="MobiDB-lite"/>
    </source>
</evidence>
<dbReference type="GO" id="GO:0007165">
    <property type="term" value="P:signal transduction"/>
    <property type="evidence" value="ECO:0007669"/>
    <property type="project" value="UniProtKB-KW"/>
</dbReference>
<dbReference type="PANTHER" id="PTHR43531">
    <property type="entry name" value="PROTEIN ICFG"/>
    <property type="match status" value="1"/>
</dbReference>
<keyword evidence="10" id="KW-1185">Reference proteome</keyword>
<keyword evidence="3" id="KW-0807">Transducer</keyword>
<keyword evidence="1" id="KW-0145">Chemotaxis</keyword>
<reference evidence="9" key="2">
    <citation type="submission" date="2020-09" db="EMBL/GenBank/DDBJ databases">
        <authorList>
            <person name="Sun Q."/>
            <person name="Zhou Y."/>
        </authorList>
    </citation>
    <scope>NUCLEOTIDE SEQUENCE</scope>
    <source>
        <strain evidence="9">CGMCC 1.15367</strain>
    </source>
</reference>
<dbReference type="GO" id="GO:0006935">
    <property type="term" value="P:chemotaxis"/>
    <property type="evidence" value="ECO:0007669"/>
    <property type="project" value="UniProtKB-KW"/>
</dbReference>
<dbReference type="CDD" id="cd06225">
    <property type="entry name" value="HAMP"/>
    <property type="match status" value="1"/>
</dbReference>
<evidence type="ECO:0000256" key="4">
    <source>
        <dbReference type="SAM" id="Coils"/>
    </source>
</evidence>
<keyword evidence="4" id="KW-0175">Coiled coil</keyword>
<dbReference type="EMBL" id="BMIQ01000008">
    <property type="protein sequence ID" value="GGE19442.1"/>
    <property type="molecule type" value="Genomic_DNA"/>
</dbReference>
<evidence type="ECO:0000256" key="2">
    <source>
        <dbReference type="ARBA" id="ARBA00029447"/>
    </source>
</evidence>
<reference evidence="9" key="1">
    <citation type="journal article" date="2014" name="Int. J. Syst. Evol. Microbiol.">
        <title>Complete genome sequence of Corynebacterium casei LMG S-19264T (=DSM 44701T), isolated from a smear-ripened cheese.</title>
        <authorList>
            <consortium name="US DOE Joint Genome Institute (JGI-PGF)"/>
            <person name="Walter F."/>
            <person name="Albersmeier A."/>
            <person name="Kalinowski J."/>
            <person name="Ruckert C."/>
        </authorList>
    </citation>
    <scope>NUCLEOTIDE SEQUENCE</scope>
    <source>
        <strain evidence="9">CGMCC 1.15367</strain>
    </source>
</reference>
<evidence type="ECO:0000313" key="9">
    <source>
        <dbReference type="EMBL" id="GGE19442.1"/>
    </source>
</evidence>
<organism evidence="9 10">
    <name type="scientific">Aureimonas endophytica</name>
    <dbReference type="NCBI Taxonomy" id="2027858"/>
    <lineage>
        <taxon>Bacteria</taxon>
        <taxon>Pseudomonadati</taxon>
        <taxon>Pseudomonadota</taxon>
        <taxon>Alphaproteobacteria</taxon>
        <taxon>Hyphomicrobiales</taxon>
        <taxon>Aurantimonadaceae</taxon>
        <taxon>Aureimonas</taxon>
    </lineage>
</organism>
<dbReference type="Gene3D" id="1.10.287.950">
    <property type="entry name" value="Methyl-accepting chemotaxis protein"/>
    <property type="match status" value="1"/>
</dbReference>
<dbReference type="GO" id="GO:0004888">
    <property type="term" value="F:transmembrane signaling receptor activity"/>
    <property type="evidence" value="ECO:0007669"/>
    <property type="project" value="TreeGrafter"/>
</dbReference>
<evidence type="ECO:0000256" key="3">
    <source>
        <dbReference type="PROSITE-ProRule" id="PRU00284"/>
    </source>
</evidence>
<dbReference type="Pfam" id="PF00672">
    <property type="entry name" value="HAMP"/>
    <property type="match status" value="2"/>
</dbReference>
<dbReference type="Pfam" id="PF00015">
    <property type="entry name" value="MCPsignal"/>
    <property type="match status" value="1"/>
</dbReference>
<feature type="coiled-coil region" evidence="4">
    <location>
        <begin position="363"/>
        <end position="390"/>
    </location>
</feature>
<name>A0A916ZYP5_9HYPH</name>